<dbReference type="Pfam" id="PF13456">
    <property type="entry name" value="RVT_3"/>
    <property type="match status" value="1"/>
</dbReference>
<organism evidence="2 3">
    <name type="scientific">Aegilops tauschii subsp. strangulata</name>
    <name type="common">Goatgrass</name>
    <dbReference type="NCBI Taxonomy" id="200361"/>
    <lineage>
        <taxon>Eukaryota</taxon>
        <taxon>Viridiplantae</taxon>
        <taxon>Streptophyta</taxon>
        <taxon>Embryophyta</taxon>
        <taxon>Tracheophyta</taxon>
        <taxon>Spermatophyta</taxon>
        <taxon>Magnoliopsida</taxon>
        <taxon>Liliopsida</taxon>
        <taxon>Poales</taxon>
        <taxon>Poaceae</taxon>
        <taxon>BOP clade</taxon>
        <taxon>Pooideae</taxon>
        <taxon>Triticodae</taxon>
        <taxon>Triticeae</taxon>
        <taxon>Triticinae</taxon>
        <taxon>Aegilops</taxon>
    </lineage>
</organism>
<protein>
    <recommendedName>
        <fullName evidence="1">RNase H type-1 domain-containing protein</fullName>
    </recommendedName>
</protein>
<accession>A0A453ED07</accession>
<proteinExistence type="predicted"/>
<dbReference type="InterPro" id="IPR002156">
    <property type="entry name" value="RNaseH_domain"/>
</dbReference>
<reference evidence="2" key="4">
    <citation type="submission" date="2019-03" db="UniProtKB">
        <authorList>
            <consortium name="EnsemblPlants"/>
        </authorList>
    </citation>
    <scope>IDENTIFICATION</scope>
</reference>
<dbReference type="EnsemblPlants" id="AET3Gv20301100.1">
    <property type="protein sequence ID" value="AET3Gv20301100.1"/>
    <property type="gene ID" value="AET3Gv20301100"/>
</dbReference>
<dbReference type="STRING" id="200361.A0A453ED07"/>
<dbReference type="Proteomes" id="UP000015105">
    <property type="component" value="Chromosome 3D"/>
</dbReference>
<keyword evidence="3" id="KW-1185">Reference proteome</keyword>
<reference evidence="2" key="3">
    <citation type="journal article" date="2017" name="Nature">
        <title>Genome sequence of the progenitor of the wheat D genome Aegilops tauschii.</title>
        <authorList>
            <person name="Luo M.C."/>
            <person name="Gu Y.Q."/>
            <person name="Puiu D."/>
            <person name="Wang H."/>
            <person name="Twardziok S.O."/>
            <person name="Deal K.R."/>
            <person name="Huo N."/>
            <person name="Zhu T."/>
            <person name="Wang L."/>
            <person name="Wang Y."/>
            <person name="McGuire P.E."/>
            <person name="Liu S."/>
            <person name="Long H."/>
            <person name="Ramasamy R.K."/>
            <person name="Rodriguez J.C."/>
            <person name="Van S.L."/>
            <person name="Yuan L."/>
            <person name="Wang Z."/>
            <person name="Xia Z."/>
            <person name="Xiao L."/>
            <person name="Anderson O.D."/>
            <person name="Ouyang S."/>
            <person name="Liang Y."/>
            <person name="Zimin A.V."/>
            <person name="Pertea G."/>
            <person name="Qi P."/>
            <person name="Bennetzen J.L."/>
            <person name="Dai X."/>
            <person name="Dawson M.W."/>
            <person name="Muller H.G."/>
            <person name="Kugler K."/>
            <person name="Rivarola-Duarte L."/>
            <person name="Spannagl M."/>
            <person name="Mayer K.F.X."/>
            <person name="Lu F.H."/>
            <person name="Bevan M.W."/>
            <person name="Leroy P."/>
            <person name="Li P."/>
            <person name="You F.M."/>
            <person name="Sun Q."/>
            <person name="Liu Z."/>
            <person name="Lyons E."/>
            <person name="Wicker T."/>
            <person name="Salzberg S.L."/>
            <person name="Devos K.M."/>
            <person name="Dvorak J."/>
        </authorList>
    </citation>
    <scope>NUCLEOTIDE SEQUENCE [LARGE SCALE GENOMIC DNA]</scope>
    <source>
        <strain evidence="2">cv. AL8/78</strain>
    </source>
</reference>
<evidence type="ECO:0000259" key="1">
    <source>
        <dbReference type="Pfam" id="PF13456"/>
    </source>
</evidence>
<feature type="domain" description="RNase H type-1" evidence="1">
    <location>
        <begin position="2"/>
        <end position="59"/>
    </location>
</feature>
<reference evidence="3" key="1">
    <citation type="journal article" date="2014" name="Science">
        <title>Ancient hybridizations among the ancestral genomes of bread wheat.</title>
        <authorList>
            <consortium name="International Wheat Genome Sequencing Consortium,"/>
            <person name="Marcussen T."/>
            <person name="Sandve S.R."/>
            <person name="Heier L."/>
            <person name="Spannagl M."/>
            <person name="Pfeifer M."/>
            <person name="Jakobsen K.S."/>
            <person name="Wulff B.B."/>
            <person name="Steuernagel B."/>
            <person name="Mayer K.F."/>
            <person name="Olsen O.A."/>
        </authorList>
    </citation>
    <scope>NUCLEOTIDE SEQUENCE [LARGE SCALE GENOMIC DNA]</scope>
    <source>
        <strain evidence="3">cv. AL8/78</strain>
    </source>
</reference>
<dbReference type="Gramene" id="AET3Gv20301100.1">
    <property type="protein sequence ID" value="AET3Gv20301100.1"/>
    <property type="gene ID" value="AET3Gv20301100"/>
</dbReference>
<dbReference type="AlphaFoldDB" id="A0A453ED07"/>
<evidence type="ECO:0000313" key="3">
    <source>
        <dbReference type="Proteomes" id="UP000015105"/>
    </source>
</evidence>
<sequence>LDTDCLEVVNLWNSRYDSRSVVAPIFLEIGELTSSFNSFDIHHVVRSVNGPAHICAKHACTIDVTESWIDIVPSFLTSSLLADCSVNALIQ</sequence>
<dbReference type="GO" id="GO:0003676">
    <property type="term" value="F:nucleic acid binding"/>
    <property type="evidence" value="ECO:0007669"/>
    <property type="project" value="InterPro"/>
</dbReference>
<name>A0A453ED07_AEGTS</name>
<dbReference type="GO" id="GO:0004523">
    <property type="term" value="F:RNA-DNA hybrid ribonuclease activity"/>
    <property type="evidence" value="ECO:0007669"/>
    <property type="project" value="InterPro"/>
</dbReference>
<reference evidence="3" key="2">
    <citation type="journal article" date="2017" name="Nat. Plants">
        <title>The Aegilops tauschii genome reveals multiple impacts of transposons.</title>
        <authorList>
            <person name="Zhao G."/>
            <person name="Zou C."/>
            <person name="Li K."/>
            <person name="Wang K."/>
            <person name="Li T."/>
            <person name="Gao L."/>
            <person name="Zhang X."/>
            <person name="Wang H."/>
            <person name="Yang Z."/>
            <person name="Liu X."/>
            <person name="Jiang W."/>
            <person name="Mao L."/>
            <person name="Kong X."/>
            <person name="Jiao Y."/>
            <person name="Jia J."/>
        </authorList>
    </citation>
    <scope>NUCLEOTIDE SEQUENCE [LARGE SCALE GENOMIC DNA]</scope>
    <source>
        <strain evidence="3">cv. AL8/78</strain>
    </source>
</reference>
<evidence type="ECO:0000313" key="2">
    <source>
        <dbReference type="EnsemblPlants" id="AET3Gv20301100.1"/>
    </source>
</evidence>
<reference evidence="2" key="5">
    <citation type="journal article" date="2021" name="G3 (Bethesda)">
        <title>Aegilops tauschii genome assembly Aet v5.0 features greater sequence contiguity and improved annotation.</title>
        <authorList>
            <person name="Wang L."/>
            <person name="Zhu T."/>
            <person name="Rodriguez J.C."/>
            <person name="Deal K.R."/>
            <person name="Dubcovsky J."/>
            <person name="McGuire P.E."/>
            <person name="Lux T."/>
            <person name="Spannagl M."/>
            <person name="Mayer K.F.X."/>
            <person name="Baldrich P."/>
            <person name="Meyers B.C."/>
            <person name="Huo N."/>
            <person name="Gu Y.Q."/>
            <person name="Zhou H."/>
            <person name="Devos K.M."/>
            <person name="Bennetzen J.L."/>
            <person name="Unver T."/>
            <person name="Budak H."/>
            <person name="Gulick P.J."/>
            <person name="Galiba G."/>
            <person name="Kalapos B."/>
            <person name="Nelson D.R."/>
            <person name="Li P."/>
            <person name="You F.M."/>
            <person name="Luo M.C."/>
            <person name="Dvorak J."/>
        </authorList>
    </citation>
    <scope>NUCLEOTIDE SEQUENCE [LARGE SCALE GENOMIC DNA]</scope>
    <source>
        <strain evidence="2">cv. AL8/78</strain>
    </source>
</reference>